<dbReference type="InterPro" id="IPR005632">
    <property type="entry name" value="Chaperone_Skp"/>
</dbReference>
<dbReference type="PATRIC" id="fig|1588748.3.peg.1459"/>
<feature type="signal peptide" evidence="1">
    <location>
        <begin position="1"/>
        <end position="27"/>
    </location>
</feature>
<feature type="chain" id="PRO_5007463392" evidence="1">
    <location>
        <begin position="28"/>
        <end position="139"/>
    </location>
</feature>
<evidence type="ECO:0000256" key="1">
    <source>
        <dbReference type="SAM" id="SignalP"/>
    </source>
</evidence>
<evidence type="ECO:0000313" key="2">
    <source>
        <dbReference type="EMBL" id="KXB90193.1"/>
    </source>
</evidence>
<evidence type="ECO:0000313" key="3">
    <source>
        <dbReference type="Proteomes" id="UP000070160"/>
    </source>
</evidence>
<dbReference type="Gene3D" id="3.30.910.20">
    <property type="entry name" value="Skp domain"/>
    <property type="match status" value="2"/>
</dbReference>
<dbReference type="InterPro" id="IPR024930">
    <property type="entry name" value="Skp_dom_sf"/>
</dbReference>
<sequence>MNLKIRKIITGFSLVVMVGMIAGCGSADRVGTVDMNQVMEKAPAAQKIKKDIENKENQKQQELIAAKSQLSPAEYQKKEQQVQQEMQIYATSMQRQFQAQLESQLAGIAKEKKVGIVVYKEAAPQGGIDVTPEVIAKLQ</sequence>
<dbReference type="EMBL" id="LSDT01000050">
    <property type="protein sequence ID" value="KXB90193.1"/>
    <property type="molecule type" value="Genomic_DNA"/>
</dbReference>
<dbReference type="SUPFAM" id="SSF111384">
    <property type="entry name" value="OmpH-like"/>
    <property type="match status" value="1"/>
</dbReference>
<keyword evidence="3" id="KW-1185">Reference proteome</keyword>
<dbReference type="GO" id="GO:0051082">
    <property type="term" value="F:unfolded protein binding"/>
    <property type="evidence" value="ECO:0007669"/>
    <property type="project" value="InterPro"/>
</dbReference>
<accession>A0A134CDC7</accession>
<comment type="caution">
    <text evidence="2">The sequence shown here is derived from an EMBL/GenBank/DDBJ whole genome shotgun (WGS) entry which is preliminary data.</text>
</comment>
<dbReference type="AlphaFoldDB" id="A0A134CDC7"/>
<dbReference type="Proteomes" id="UP000070160">
    <property type="component" value="Unassembled WGS sequence"/>
</dbReference>
<dbReference type="SMART" id="SM00935">
    <property type="entry name" value="OmpH"/>
    <property type="match status" value="1"/>
</dbReference>
<reference evidence="3" key="1">
    <citation type="submission" date="2016-01" db="EMBL/GenBank/DDBJ databases">
        <authorList>
            <person name="Mitreva M."/>
            <person name="Pepin K.H."/>
            <person name="Mihindukulasuriya K.A."/>
            <person name="Fulton R."/>
            <person name="Fronick C."/>
            <person name="O'Laughlin M."/>
            <person name="Miner T."/>
            <person name="Herter B."/>
            <person name="Rosa B.A."/>
            <person name="Cordes M."/>
            <person name="Tomlinson C."/>
            <person name="Wollam A."/>
            <person name="Palsikar V.B."/>
            <person name="Mardis E.R."/>
            <person name="Wilson R.K."/>
        </authorList>
    </citation>
    <scope>NUCLEOTIDE SEQUENCE [LARGE SCALE GENOMIC DNA]</scope>
    <source>
        <strain evidence="3">KA00182</strain>
    </source>
</reference>
<organism evidence="2 3">
    <name type="scientific">Megasphaera hutchinsoni</name>
    <dbReference type="NCBI Taxonomy" id="1588748"/>
    <lineage>
        <taxon>Bacteria</taxon>
        <taxon>Bacillati</taxon>
        <taxon>Bacillota</taxon>
        <taxon>Negativicutes</taxon>
        <taxon>Veillonellales</taxon>
        <taxon>Veillonellaceae</taxon>
        <taxon>Megasphaera</taxon>
    </lineage>
</organism>
<name>A0A134CDC7_9FIRM</name>
<protein>
    <submittedName>
        <fullName evidence="2">Outer membrane protein</fullName>
    </submittedName>
</protein>
<keyword evidence="1" id="KW-0732">Signal</keyword>
<gene>
    <name evidence="2" type="ORF">HMPREF3182_01507</name>
</gene>
<dbReference type="PROSITE" id="PS51257">
    <property type="entry name" value="PROKAR_LIPOPROTEIN"/>
    <property type="match status" value="1"/>
</dbReference>
<dbReference type="STRING" id="1588748.HMPREF3182_01507"/>
<proteinExistence type="predicted"/>
<dbReference type="RefSeq" id="WP_007392664.1">
    <property type="nucleotide sequence ID" value="NZ_KQ960955.1"/>
</dbReference>